<dbReference type="SMART" id="SM00418">
    <property type="entry name" value="HTH_ARSR"/>
    <property type="match status" value="1"/>
</dbReference>
<name>A0ABZ2SJQ2_9ENTE</name>
<keyword evidence="6" id="KW-1185">Reference proteome</keyword>
<dbReference type="SUPFAM" id="SSF46785">
    <property type="entry name" value="Winged helix' DNA-binding domain"/>
    <property type="match status" value="1"/>
</dbReference>
<dbReference type="Proteomes" id="UP000664701">
    <property type="component" value="Chromosome"/>
</dbReference>
<dbReference type="InterPro" id="IPR001845">
    <property type="entry name" value="HTH_ArsR_DNA-bd_dom"/>
</dbReference>
<organism evidence="5 6">
    <name type="scientific">Candidatus Enterococcus lowellii</name>
    <dbReference type="NCBI Taxonomy" id="2230877"/>
    <lineage>
        <taxon>Bacteria</taxon>
        <taxon>Bacillati</taxon>
        <taxon>Bacillota</taxon>
        <taxon>Bacilli</taxon>
        <taxon>Lactobacillales</taxon>
        <taxon>Enterococcaceae</taxon>
        <taxon>Enterococcus</taxon>
    </lineage>
</organism>
<evidence type="ECO:0000259" key="4">
    <source>
        <dbReference type="PROSITE" id="PS50987"/>
    </source>
</evidence>
<dbReference type="InterPro" id="IPR051081">
    <property type="entry name" value="HTH_MetalResp_TranReg"/>
</dbReference>
<keyword evidence="2" id="KW-0238">DNA-binding</keyword>
<dbReference type="NCBIfam" id="NF033788">
    <property type="entry name" value="HTH_metalloreg"/>
    <property type="match status" value="1"/>
</dbReference>
<gene>
    <name evidence="5" type="ORF">DOK78_000293</name>
</gene>
<evidence type="ECO:0000256" key="1">
    <source>
        <dbReference type="ARBA" id="ARBA00023015"/>
    </source>
</evidence>
<evidence type="ECO:0000313" key="6">
    <source>
        <dbReference type="Proteomes" id="UP000664701"/>
    </source>
</evidence>
<dbReference type="RefSeq" id="WP_207941528.1">
    <property type="nucleotide sequence ID" value="NZ_CP147251.1"/>
</dbReference>
<dbReference type="EMBL" id="CP147251">
    <property type="protein sequence ID" value="WYJ75717.1"/>
    <property type="molecule type" value="Genomic_DNA"/>
</dbReference>
<evidence type="ECO:0000256" key="2">
    <source>
        <dbReference type="ARBA" id="ARBA00023125"/>
    </source>
</evidence>
<proteinExistence type="predicted"/>
<dbReference type="PRINTS" id="PR00778">
    <property type="entry name" value="HTHARSR"/>
</dbReference>
<dbReference type="PANTHER" id="PTHR33154:SF33">
    <property type="entry name" value="TRANSCRIPTIONAL REPRESSOR SDPR"/>
    <property type="match status" value="1"/>
</dbReference>
<dbReference type="InterPro" id="IPR036390">
    <property type="entry name" value="WH_DNA-bd_sf"/>
</dbReference>
<keyword evidence="1" id="KW-0805">Transcription regulation</keyword>
<protein>
    <recommendedName>
        <fullName evidence="4">HTH arsR-type domain-containing protein</fullName>
    </recommendedName>
</protein>
<dbReference type="InterPro" id="IPR011991">
    <property type="entry name" value="ArsR-like_HTH"/>
</dbReference>
<feature type="domain" description="HTH arsR-type" evidence="4">
    <location>
        <begin position="7"/>
        <end position="105"/>
    </location>
</feature>
<dbReference type="CDD" id="cd00090">
    <property type="entry name" value="HTH_ARSR"/>
    <property type="match status" value="1"/>
</dbReference>
<dbReference type="InterPro" id="IPR036388">
    <property type="entry name" value="WH-like_DNA-bd_sf"/>
</dbReference>
<sequence>MADFTELKKEFSEVSDFLIALGDEKRQAIIIRLLEEGACKGVRVSELTEDTKLSRPAVSHHLKILKEANIVDYHSEGTKNYYYLTHETQKIERLKKLLDSVTQIMVKE</sequence>
<evidence type="ECO:0000313" key="5">
    <source>
        <dbReference type="EMBL" id="WYJ75717.1"/>
    </source>
</evidence>
<dbReference type="PROSITE" id="PS50987">
    <property type="entry name" value="HTH_ARSR_2"/>
    <property type="match status" value="1"/>
</dbReference>
<accession>A0ABZ2SJQ2</accession>
<evidence type="ECO:0000256" key="3">
    <source>
        <dbReference type="ARBA" id="ARBA00023163"/>
    </source>
</evidence>
<dbReference type="Gene3D" id="1.10.10.10">
    <property type="entry name" value="Winged helix-like DNA-binding domain superfamily/Winged helix DNA-binding domain"/>
    <property type="match status" value="1"/>
</dbReference>
<dbReference type="Pfam" id="PF01022">
    <property type="entry name" value="HTH_5"/>
    <property type="match status" value="1"/>
</dbReference>
<keyword evidence="3" id="KW-0804">Transcription</keyword>
<dbReference type="PANTHER" id="PTHR33154">
    <property type="entry name" value="TRANSCRIPTIONAL REGULATOR, ARSR FAMILY"/>
    <property type="match status" value="1"/>
</dbReference>
<reference evidence="5 6" key="1">
    <citation type="submission" date="2024-03" db="EMBL/GenBank/DDBJ databases">
        <title>The Genome Sequence of Enterococcus sp. DIV2402.</title>
        <authorList>
            <consortium name="The Broad Institute Genomics Platform"/>
            <consortium name="The Broad Institute Microbial Omics Core"/>
            <consortium name="The Broad Institute Genomic Center for Infectious Diseases"/>
            <person name="Earl A."/>
            <person name="Manson A."/>
            <person name="Gilmore M."/>
            <person name="Schwartman J."/>
            <person name="Shea T."/>
            <person name="Abouelleil A."/>
            <person name="Cao P."/>
            <person name="Chapman S."/>
            <person name="Cusick C."/>
            <person name="Young S."/>
            <person name="Neafsey D."/>
            <person name="Nusbaum C."/>
            <person name="Birren B."/>
        </authorList>
    </citation>
    <scope>NUCLEOTIDE SEQUENCE [LARGE SCALE GENOMIC DNA]</scope>
    <source>
        <strain evidence="5 6">DIV2402</strain>
    </source>
</reference>